<evidence type="ECO:0000256" key="2">
    <source>
        <dbReference type="ARBA" id="ARBA00022490"/>
    </source>
</evidence>
<dbReference type="GO" id="GO:0036038">
    <property type="term" value="C:MKS complex"/>
    <property type="evidence" value="ECO:0007669"/>
    <property type="project" value="TreeGrafter"/>
</dbReference>
<organism evidence="8 9">
    <name type="scientific">[Myrmecia] bisecta</name>
    <dbReference type="NCBI Taxonomy" id="41462"/>
    <lineage>
        <taxon>Eukaryota</taxon>
        <taxon>Viridiplantae</taxon>
        <taxon>Chlorophyta</taxon>
        <taxon>core chlorophytes</taxon>
        <taxon>Trebouxiophyceae</taxon>
        <taxon>Trebouxiales</taxon>
        <taxon>Trebouxiaceae</taxon>
        <taxon>Myrmecia</taxon>
    </lineage>
</organism>
<evidence type="ECO:0000313" key="9">
    <source>
        <dbReference type="Proteomes" id="UP001489004"/>
    </source>
</evidence>
<keyword evidence="3" id="KW-0970">Cilium biogenesis/degradation</keyword>
<dbReference type="PROSITE" id="PS51381">
    <property type="entry name" value="C2_B9"/>
    <property type="match status" value="1"/>
</dbReference>
<gene>
    <name evidence="8" type="ORF">WJX72_003769</name>
</gene>
<dbReference type="AlphaFoldDB" id="A0AAW1R603"/>
<dbReference type="InterPro" id="IPR010796">
    <property type="entry name" value="C2_B9-type_dom"/>
</dbReference>
<evidence type="ECO:0000256" key="4">
    <source>
        <dbReference type="ARBA" id="ARBA00023212"/>
    </source>
</evidence>
<comment type="similarity">
    <text evidence="6">Belongs to the B9D family.</text>
</comment>
<dbReference type="GO" id="GO:0060271">
    <property type="term" value="P:cilium assembly"/>
    <property type="evidence" value="ECO:0007669"/>
    <property type="project" value="TreeGrafter"/>
</dbReference>
<dbReference type="EMBL" id="JALJOR010000001">
    <property type="protein sequence ID" value="KAK9829078.1"/>
    <property type="molecule type" value="Genomic_DNA"/>
</dbReference>
<keyword evidence="9" id="KW-1185">Reference proteome</keyword>
<evidence type="ECO:0000256" key="7">
    <source>
        <dbReference type="ARBA" id="ARBA00039274"/>
    </source>
</evidence>
<keyword evidence="5" id="KW-0966">Cell projection</keyword>
<proteinExistence type="inferred from homology"/>
<name>A0AAW1R603_9CHLO</name>
<reference evidence="8 9" key="1">
    <citation type="journal article" date="2024" name="Nat. Commun.">
        <title>Phylogenomics reveals the evolutionary origins of lichenization in chlorophyte algae.</title>
        <authorList>
            <person name="Puginier C."/>
            <person name="Libourel C."/>
            <person name="Otte J."/>
            <person name="Skaloud P."/>
            <person name="Haon M."/>
            <person name="Grisel S."/>
            <person name="Petersen M."/>
            <person name="Berrin J.G."/>
            <person name="Delaux P.M."/>
            <person name="Dal Grande F."/>
            <person name="Keller J."/>
        </authorList>
    </citation>
    <scope>NUCLEOTIDE SEQUENCE [LARGE SCALE GENOMIC DNA]</scope>
    <source>
        <strain evidence="8 9">SAG 2043</strain>
    </source>
</reference>
<evidence type="ECO:0000256" key="6">
    <source>
        <dbReference type="ARBA" id="ARBA00038411"/>
    </source>
</evidence>
<comment type="subcellular location">
    <subcellularLocation>
        <location evidence="1">Cytoplasm</location>
        <location evidence="1">Cytoskeleton</location>
        <location evidence="1">Cilium basal body</location>
    </subcellularLocation>
</comment>
<sequence>MDTPSSFTVMATGQLEAGEIPYCDNAYCKYQLVHGEDWQRLDGLEDGITQVTRQSAGPDKLLVWNFPLDVTYKSTNAFGWPQLILSVYGLDALGRDVVKGYGCIHLPTCAGRYVLKVRLYRPKSASTVHAFTSWLTGMPAEFSDPKFPSYAEGREVTRVVSNGHVKVQINIMTKDMEMFGYVDGSQATGGGSHNVRHL</sequence>
<evidence type="ECO:0000256" key="5">
    <source>
        <dbReference type="ARBA" id="ARBA00023273"/>
    </source>
</evidence>
<dbReference type="PANTHER" id="PTHR12968">
    <property type="entry name" value="B9 DOMAIN-CONTAINING"/>
    <property type="match status" value="1"/>
</dbReference>
<comment type="caution">
    <text evidence="8">The sequence shown here is derived from an EMBL/GenBank/DDBJ whole genome shotgun (WGS) entry which is preliminary data.</text>
</comment>
<evidence type="ECO:0000313" key="8">
    <source>
        <dbReference type="EMBL" id="KAK9829078.1"/>
    </source>
</evidence>
<evidence type="ECO:0000256" key="1">
    <source>
        <dbReference type="ARBA" id="ARBA00004120"/>
    </source>
</evidence>
<keyword evidence="2" id="KW-0963">Cytoplasm</keyword>
<accession>A0AAW1R603</accession>
<dbReference type="PANTHER" id="PTHR12968:SF1">
    <property type="entry name" value="B9 DOMAIN-CONTAINING PROTEIN 1"/>
    <property type="match status" value="1"/>
</dbReference>
<keyword evidence="4" id="KW-0206">Cytoskeleton</keyword>
<dbReference type="Proteomes" id="UP001489004">
    <property type="component" value="Unassembled WGS sequence"/>
</dbReference>
<evidence type="ECO:0000256" key="3">
    <source>
        <dbReference type="ARBA" id="ARBA00022794"/>
    </source>
</evidence>
<protein>
    <recommendedName>
        <fullName evidence="7">B9 domain-containing protein 1</fullName>
    </recommendedName>
</protein>
<dbReference type="Pfam" id="PF07162">
    <property type="entry name" value="B9-C2"/>
    <property type="match status" value="1"/>
</dbReference>